<dbReference type="Pfam" id="PF04463">
    <property type="entry name" value="2-thiour_desulf"/>
    <property type="match status" value="1"/>
</dbReference>
<dbReference type="InterPro" id="IPR017087">
    <property type="entry name" value="UCP037004"/>
</dbReference>
<dbReference type="InterPro" id="IPR013560">
    <property type="entry name" value="DUF1722"/>
</dbReference>
<feature type="domain" description="DUF1722" evidence="1">
    <location>
        <begin position="190"/>
        <end position="306"/>
    </location>
</feature>
<accession>A0A0B5BK24</accession>
<reference evidence="2 3" key="1">
    <citation type="journal article" date="2015" name="Genome Announc.">
        <title>Complete Genome of Geobacter pickeringii G13T, a Metal-Reducing Isolate from Sedimentary Kaolin Deposits.</title>
        <authorList>
            <person name="Badalamenti J.P."/>
            <person name="Bond D.R."/>
        </authorList>
    </citation>
    <scope>NUCLEOTIDE SEQUENCE [LARGE SCALE GENOMIC DNA]</scope>
    <source>
        <strain evidence="2 3">G13</strain>
    </source>
</reference>
<gene>
    <name evidence="2" type="ORF">GPICK_14580</name>
</gene>
<dbReference type="Proteomes" id="UP000057609">
    <property type="component" value="Chromosome"/>
</dbReference>
<proteinExistence type="predicted"/>
<dbReference type="PIRSF" id="PIRSF037004">
    <property type="entry name" value="UCP037004"/>
    <property type="match status" value="1"/>
</dbReference>
<dbReference type="STRING" id="345632.GPICK_14580"/>
<protein>
    <recommendedName>
        <fullName evidence="1">DUF1722 domain-containing protein</fullName>
    </recommendedName>
</protein>
<name>A0A0B5BK24_9BACT</name>
<dbReference type="AlphaFoldDB" id="A0A0B5BK24"/>
<dbReference type="PANTHER" id="PTHR30087:SF0">
    <property type="entry name" value="INNER MEMBRANE PROTEIN"/>
    <property type="match status" value="1"/>
</dbReference>
<keyword evidence="3" id="KW-1185">Reference proteome</keyword>
<dbReference type="EMBL" id="CP009788">
    <property type="protein sequence ID" value="AJE04416.1"/>
    <property type="molecule type" value="Genomic_DNA"/>
</dbReference>
<dbReference type="Pfam" id="PF08349">
    <property type="entry name" value="DUF1722"/>
    <property type="match status" value="1"/>
</dbReference>
<dbReference type="PANTHER" id="PTHR30087">
    <property type="entry name" value="INNER MEMBRANE PROTEIN"/>
    <property type="match status" value="1"/>
</dbReference>
<sequence>METPIAIGISSCLLGERVRYDGGHKHDRYLTDTLGAFFRLVPVCPEVGCGLPAPREPMRLEEVTGEVRLVTTRSRIDHTERMRRWYAEKVGELAAADLCGFIFKKDSPSSGLFRVKVHRAGMPARMGRGLFAEAVTARFPLLPVEEEGRLHDLELRENFVVRIFAYRRWKDLVAGGGTPGRLAKFHTAHKLLLMAHSPELCRELGGLVARGKEVPRDELFARYGALFMKALARLATVPKNTAVLRHIACSFRKRLPRDERDELGEVIDEYRRRLVPLVVPVTLLRHYARTCGDEYLLGQVYLTPTPTELMLRNHV</sequence>
<dbReference type="RefSeq" id="WP_039744397.1">
    <property type="nucleotide sequence ID" value="NZ_CP009788.1"/>
</dbReference>
<dbReference type="OrthoDB" id="495783at2"/>
<evidence type="ECO:0000313" key="2">
    <source>
        <dbReference type="EMBL" id="AJE04416.1"/>
    </source>
</evidence>
<organism evidence="2 3">
    <name type="scientific">Geobacter pickeringii</name>
    <dbReference type="NCBI Taxonomy" id="345632"/>
    <lineage>
        <taxon>Bacteria</taxon>
        <taxon>Pseudomonadati</taxon>
        <taxon>Thermodesulfobacteriota</taxon>
        <taxon>Desulfuromonadia</taxon>
        <taxon>Geobacterales</taxon>
        <taxon>Geobacteraceae</taxon>
        <taxon>Geobacter</taxon>
    </lineage>
</organism>
<dbReference type="HOGENOM" id="CLU_076318_0_0_7"/>
<evidence type="ECO:0000259" key="1">
    <source>
        <dbReference type="Pfam" id="PF08349"/>
    </source>
</evidence>
<evidence type="ECO:0000313" key="3">
    <source>
        <dbReference type="Proteomes" id="UP000057609"/>
    </source>
</evidence>
<dbReference type="KEGG" id="gpi:GPICK_14580"/>
<dbReference type="InterPro" id="IPR007553">
    <property type="entry name" value="2-thiour_desulf"/>
</dbReference>